<dbReference type="Proteomes" id="UP000615026">
    <property type="component" value="Unassembled WGS sequence"/>
</dbReference>
<name>A0A928ZVC4_LEPEC</name>
<evidence type="ECO:0000313" key="2">
    <source>
        <dbReference type="EMBL" id="MBE9068155.1"/>
    </source>
</evidence>
<gene>
    <name evidence="2" type="ORF">IQ260_16000</name>
</gene>
<proteinExistence type="predicted"/>
<dbReference type="Pfam" id="PF05729">
    <property type="entry name" value="NACHT"/>
    <property type="match status" value="1"/>
</dbReference>
<evidence type="ECO:0000259" key="1">
    <source>
        <dbReference type="PROSITE" id="PS50837"/>
    </source>
</evidence>
<keyword evidence="3" id="KW-1185">Reference proteome</keyword>
<dbReference type="AlphaFoldDB" id="A0A928ZVC4"/>
<dbReference type="RefSeq" id="WP_193994104.1">
    <property type="nucleotide sequence ID" value="NZ_JADEXP010000144.1"/>
</dbReference>
<sequence length="1006" mass="114919">MSIDDMEKAYRTRHERKLSSKSTDKKTAIDVANEIQYLSIIGAPGAGKTTLLRKIGLEALKCKNETDFQYACIPIWIDLKKFTEETISFQTYIANELKTFDFPESEEITEKALKKGRFLILFDGLDEVSSSSRHQVLDSIETFVGRHEKNRYVISCRAAAYRCPSPSFREITLAGNSQEQIKQFIYNWFSSDEVGDAEAAETCWKSLRKSDNIAVRELAQTPLLLTFLCLVYSRSLTFSGNRSILYHEGLRILLKKWFEEKRISKESIYEGLHIELEEKLLAEIAYKAFKDDKLLFTKANLVKHIREFLLRELNAPSNLSGENILDAIAIQQGILVEQSEGIYSFSHLTFQEFLAAQYIYENYTNQALSEMVRLHANDKRWEEVFLLIAGLKYDESNVINLLLYLNQVAQGFINTEKLSALWVWASNVTTVESTSEQLIEKRANALYRAFHYSRILAKSSKLKGDLETVQALLQPFIYNLRASNDLTLTTHLINAFHNVTIQIESTGKLNDSALTKRVQTDLKKAINLAKPLANKIRKRASVRSMRYLKNHEQRSSIDEDLKKNEIFASSDFLSLFEQLNRLSLNIPSTQYPSHVHKKFLDDLKKVCLGVLKIDESWLMMSREEAQACQDCLYVTLLMLKCRKEAKRVSPERWESVQEQILSLSVGEYRPVSVSVQSFLDQVGAVSRQEDDNNLLVTKIPDDFGLKPPFLVSVAAETLTEQDIDDLFHRSDEIREANSAPAGIILYQAPPEKAARELLANLSLQQNFKVVPIALAVIEKALPNTDDCKEVFASHVQRYIEKTDFFRDKDAIDDQLLFFGRTELLNQLAADLKDNQNVGLFGLRKSGKSTILLQLALTCQEHAVIHIDLQKYSSIVYGIELLDEILQGLYRLAKSRNPLVEKPSLLSDAGQPLKESSREFHQCFKRLSKSIESVGYELPILCFLDNLDKVFPHSNERFEEKAEEFNLVFGALRALNQKEQLMSLAVTAVQPQCNRIKQWSFSDTSKN</sequence>
<accession>A0A928ZVC4</accession>
<feature type="domain" description="NACHT" evidence="1">
    <location>
        <begin position="36"/>
        <end position="157"/>
    </location>
</feature>
<dbReference type="SUPFAM" id="SSF52540">
    <property type="entry name" value="P-loop containing nucleoside triphosphate hydrolases"/>
    <property type="match status" value="2"/>
</dbReference>
<dbReference type="Gene3D" id="3.40.50.300">
    <property type="entry name" value="P-loop containing nucleotide triphosphate hydrolases"/>
    <property type="match status" value="2"/>
</dbReference>
<comment type="caution">
    <text evidence="2">The sequence shown here is derived from an EMBL/GenBank/DDBJ whole genome shotgun (WGS) entry which is preliminary data.</text>
</comment>
<dbReference type="EMBL" id="JADEXP010000144">
    <property type="protein sequence ID" value="MBE9068155.1"/>
    <property type="molecule type" value="Genomic_DNA"/>
</dbReference>
<feature type="non-terminal residue" evidence="2">
    <location>
        <position position="1006"/>
    </location>
</feature>
<dbReference type="InterPro" id="IPR007111">
    <property type="entry name" value="NACHT_NTPase"/>
</dbReference>
<evidence type="ECO:0000313" key="3">
    <source>
        <dbReference type="Proteomes" id="UP000615026"/>
    </source>
</evidence>
<organism evidence="2 3">
    <name type="scientific">Leptolyngbya cf. ectocarpi LEGE 11479</name>
    <dbReference type="NCBI Taxonomy" id="1828722"/>
    <lineage>
        <taxon>Bacteria</taxon>
        <taxon>Bacillati</taxon>
        <taxon>Cyanobacteriota</taxon>
        <taxon>Cyanophyceae</taxon>
        <taxon>Leptolyngbyales</taxon>
        <taxon>Leptolyngbyaceae</taxon>
        <taxon>Leptolyngbya group</taxon>
        <taxon>Leptolyngbya</taxon>
    </lineage>
</organism>
<dbReference type="PANTHER" id="PTHR46844">
    <property type="entry name" value="SLR5058 PROTEIN"/>
    <property type="match status" value="1"/>
</dbReference>
<dbReference type="InterPro" id="IPR027417">
    <property type="entry name" value="P-loop_NTPase"/>
</dbReference>
<dbReference type="PANTHER" id="PTHR46844:SF1">
    <property type="entry name" value="SLR5058 PROTEIN"/>
    <property type="match status" value="1"/>
</dbReference>
<dbReference type="PROSITE" id="PS50837">
    <property type="entry name" value="NACHT"/>
    <property type="match status" value="1"/>
</dbReference>
<reference evidence="2" key="1">
    <citation type="submission" date="2020-10" db="EMBL/GenBank/DDBJ databases">
        <authorList>
            <person name="Castelo-Branco R."/>
            <person name="Eusebio N."/>
            <person name="Adriana R."/>
            <person name="Vieira A."/>
            <person name="Brugerolle De Fraissinette N."/>
            <person name="Rezende De Castro R."/>
            <person name="Schneider M.P."/>
            <person name="Vasconcelos V."/>
            <person name="Leao P.N."/>
        </authorList>
    </citation>
    <scope>NUCLEOTIDE SEQUENCE</scope>
    <source>
        <strain evidence="2">LEGE 11479</strain>
    </source>
</reference>
<protein>
    <submittedName>
        <fullName evidence="2">NACHT domain-containing protein</fullName>
    </submittedName>
</protein>